<dbReference type="Proteomes" id="UP000501466">
    <property type="component" value="Chromosome"/>
</dbReference>
<accession>A0A6F8PPN6</accession>
<dbReference type="SUPFAM" id="SSF55248">
    <property type="entry name" value="PCD-like"/>
    <property type="match status" value="1"/>
</dbReference>
<dbReference type="HAMAP" id="MF_00434">
    <property type="entry name" value="Pterin_4_alpha"/>
    <property type="match status" value="1"/>
</dbReference>
<evidence type="ECO:0000256" key="4">
    <source>
        <dbReference type="HAMAP-Rule" id="MF_00434"/>
    </source>
</evidence>
<gene>
    <name evidence="5" type="primary">phhB</name>
    <name evidence="5" type="ORF">THMIRHAT_18110</name>
</gene>
<comment type="catalytic activity">
    <reaction evidence="1 4">
        <text>(4aS,6R)-4a-hydroxy-L-erythro-5,6,7,8-tetrahydrobiopterin = (6R)-L-erythro-6,7-dihydrobiopterin + H2O</text>
        <dbReference type="Rhea" id="RHEA:11920"/>
        <dbReference type="ChEBI" id="CHEBI:15377"/>
        <dbReference type="ChEBI" id="CHEBI:15642"/>
        <dbReference type="ChEBI" id="CHEBI:43120"/>
        <dbReference type="EC" id="4.2.1.96"/>
    </reaction>
</comment>
<keyword evidence="6" id="KW-1185">Reference proteome</keyword>
<evidence type="ECO:0000256" key="2">
    <source>
        <dbReference type="ARBA" id="ARBA00006472"/>
    </source>
</evidence>
<reference evidence="6" key="1">
    <citation type="submission" date="2019-11" db="EMBL/GenBank/DDBJ databases">
        <title>Isolation and characterization of two novel species in the genus Thiomicrorhabdus.</title>
        <authorList>
            <person name="Mochizuki J."/>
            <person name="Kojima H."/>
            <person name="Fukui M."/>
        </authorList>
    </citation>
    <scope>NUCLEOTIDE SEQUENCE [LARGE SCALE GENOMIC DNA]</scope>
    <source>
        <strain evidence="6">AkT22</strain>
    </source>
</reference>
<dbReference type="EMBL" id="AP021888">
    <property type="protein sequence ID" value="BBP44065.1"/>
    <property type="molecule type" value="Genomic_DNA"/>
</dbReference>
<keyword evidence="3 4" id="KW-0456">Lyase</keyword>
<dbReference type="Gene3D" id="3.30.1360.20">
    <property type="entry name" value="Transcriptional coactivator/pterin dehydratase"/>
    <property type="match status" value="1"/>
</dbReference>
<protein>
    <recommendedName>
        <fullName evidence="4">Putative pterin-4-alpha-carbinolamine dehydratase</fullName>
        <shortName evidence="4">PHS</shortName>
        <ecNumber evidence="4">4.2.1.96</ecNumber>
    </recommendedName>
    <alternativeName>
        <fullName evidence="4">4-alpha-hydroxy-tetrahydropterin dehydratase</fullName>
    </alternativeName>
    <alternativeName>
        <fullName evidence="4">Pterin carbinolamine dehydratase</fullName>
        <shortName evidence="4">PCD</shortName>
    </alternativeName>
</protein>
<dbReference type="CDD" id="cd00913">
    <property type="entry name" value="PCD_DCoH_subfamily_a"/>
    <property type="match status" value="1"/>
</dbReference>
<organism evidence="5 6">
    <name type="scientific">Thiosulfativibrio zosterae</name>
    <dbReference type="NCBI Taxonomy" id="2675053"/>
    <lineage>
        <taxon>Bacteria</taxon>
        <taxon>Pseudomonadati</taxon>
        <taxon>Pseudomonadota</taxon>
        <taxon>Gammaproteobacteria</taxon>
        <taxon>Thiotrichales</taxon>
        <taxon>Piscirickettsiaceae</taxon>
        <taxon>Thiosulfativibrio</taxon>
    </lineage>
</organism>
<dbReference type="GO" id="GO:0008124">
    <property type="term" value="F:4-alpha-hydroxytetrahydrobiopterin dehydratase activity"/>
    <property type="evidence" value="ECO:0007669"/>
    <property type="project" value="UniProtKB-UniRule"/>
</dbReference>
<dbReference type="InterPro" id="IPR036428">
    <property type="entry name" value="PCD_sf"/>
</dbReference>
<dbReference type="RefSeq" id="WP_173291819.1">
    <property type="nucleotide sequence ID" value="NZ_AP021888.1"/>
</dbReference>
<dbReference type="PANTHER" id="PTHR12599">
    <property type="entry name" value="PTERIN-4-ALPHA-CARBINOLAMINE DEHYDRATASE"/>
    <property type="match status" value="1"/>
</dbReference>
<evidence type="ECO:0000256" key="3">
    <source>
        <dbReference type="ARBA" id="ARBA00023239"/>
    </source>
</evidence>
<proteinExistence type="inferred from homology"/>
<dbReference type="Pfam" id="PF01329">
    <property type="entry name" value="Pterin_4a"/>
    <property type="match status" value="1"/>
</dbReference>
<dbReference type="InterPro" id="IPR001533">
    <property type="entry name" value="Pterin_deHydtase"/>
</dbReference>
<evidence type="ECO:0000313" key="6">
    <source>
        <dbReference type="Proteomes" id="UP000501466"/>
    </source>
</evidence>
<name>A0A6F8PPN6_9GAMM</name>
<dbReference type="EC" id="4.2.1.96" evidence="4"/>
<evidence type="ECO:0000256" key="1">
    <source>
        <dbReference type="ARBA" id="ARBA00001554"/>
    </source>
</evidence>
<comment type="similarity">
    <text evidence="2 4">Belongs to the pterin-4-alpha-carbinolamine dehydratase family.</text>
</comment>
<dbReference type="GO" id="GO:0006729">
    <property type="term" value="P:tetrahydrobiopterin biosynthetic process"/>
    <property type="evidence" value="ECO:0007669"/>
    <property type="project" value="InterPro"/>
</dbReference>
<dbReference type="AlphaFoldDB" id="A0A6F8PPN6"/>
<dbReference type="KEGG" id="tzo:THMIRHAT_18110"/>
<sequence>MFDSNIPLKDQSCEEIVKGSKPLIIPTIEGYMNTIPGWEVALSYMTLDKTFKFKNYHQTISFVNAVTWIAHKEDHHPEICFGYNECKIKLTTHAVKGVTKNDFILAAKINALLD</sequence>
<dbReference type="PANTHER" id="PTHR12599:SF0">
    <property type="entry name" value="PTERIN-4-ALPHA-CARBINOLAMINE DEHYDRATASE"/>
    <property type="match status" value="1"/>
</dbReference>
<evidence type="ECO:0000313" key="5">
    <source>
        <dbReference type="EMBL" id="BBP44065.1"/>
    </source>
</evidence>